<dbReference type="Proteomes" id="UP000236728">
    <property type="component" value="Unassembled WGS sequence"/>
</dbReference>
<dbReference type="AlphaFoldDB" id="A0A1H5S8T3"/>
<feature type="transmembrane region" description="Helical" evidence="1">
    <location>
        <begin position="39"/>
        <end position="59"/>
    </location>
</feature>
<dbReference type="OrthoDB" id="122608at2"/>
<keyword evidence="3" id="KW-1185">Reference proteome</keyword>
<keyword evidence="1" id="KW-0812">Transmembrane</keyword>
<feature type="transmembrane region" description="Helical" evidence="1">
    <location>
        <begin position="71"/>
        <end position="97"/>
    </location>
</feature>
<name>A0A1H5S8T3_9BACT</name>
<keyword evidence="1" id="KW-1133">Transmembrane helix</keyword>
<protein>
    <submittedName>
        <fullName evidence="2">Uncharacterized protein</fullName>
    </submittedName>
</protein>
<keyword evidence="1" id="KW-0472">Membrane</keyword>
<evidence type="ECO:0000313" key="2">
    <source>
        <dbReference type="EMBL" id="SEF46952.1"/>
    </source>
</evidence>
<organism evidence="2 3">
    <name type="scientific">Bryocella elongata</name>
    <dbReference type="NCBI Taxonomy" id="863522"/>
    <lineage>
        <taxon>Bacteria</taxon>
        <taxon>Pseudomonadati</taxon>
        <taxon>Acidobacteriota</taxon>
        <taxon>Terriglobia</taxon>
        <taxon>Terriglobales</taxon>
        <taxon>Acidobacteriaceae</taxon>
        <taxon>Bryocella</taxon>
    </lineage>
</organism>
<reference evidence="2 3" key="1">
    <citation type="submission" date="2016-10" db="EMBL/GenBank/DDBJ databases">
        <authorList>
            <person name="de Groot N.N."/>
        </authorList>
    </citation>
    <scope>NUCLEOTIDE SEQUENCE [LARGE SCALE GENOMIC DNA]</scope>
    <source>
        <strain evidence="2 3">DSM 22489</strain>
    </source>
</reference>
<dbReference type="RefSeq" id="WP_146071961.1">
    <property type="nucleotide sequence ID" value="NZ_FNVA01000001.1"/>
</dbReference>
<sequence length="113" mass="12374">MLDLLKAAFTAGTIVAIYRVGVAAFFTPATRWEDRVLASLIRLSLAFCIALAGGVLFVWPSRRNPDRGKPFLTALPVQMLLWASVLMTILFVASLYLTCGENGWAHPNCLNCS</sequence>
<gene>
    <name evidence="2" type="ORF">SAMN05421819_0113</name>
</gene>
<evidence type="ECO:0000256" key="1">
    <source>
        <dbReference type="SAM" id="Phobius"/>
    </source>
</evidence>
<dbReference type="EMBL" id="FNVA01000001">
    <property type="protein sequence ID" value="SEF46952.1"/>
    <property type="molecule type" value="Genomic_DNA"/>
</dbReference>
<proteinExistence type="predicted"/>
<accession>A0A1H5S8T3</accession>
<evidence type="ECO:0000313" key="3">
    <source>
        <dbReference type="Proteomes" id="UP000236728"/>
    </source>
</evidence>
<feature type="transmembrane region" description="Helical" evidence="1">
    <location>
        <begin position="7"/>
        <end position="27"/>
    </location>
</feature>